<proteinExistence type="predicted"/>
<comment type="caution">
    <text evidence="2">The sequence shown here is derived from an EMBL/GenBank/DDBJ whole genome shotgun (WGS) entry which is preliminary data.</text>
</comment>
<feature type="region of interest" description="Disordered" evidence="1">
    <location>
        <begin position="53"/>
        <end position="78"/>
    </location>
</feature>
<evidence type="ECO:0000313" key="3">
    <source>
        <dbReference type="Proteomes" id="UP001589844"/>
    </source>
</evidence>
<accession>A0ABV6IIM8</accession>
<dbReference type="Proteomes" id="UP001589844">
    <property type="component" value="Unassembled WGS sequence"/>
</dbReference>
<feature type="compositionally biased region" description="Polar residues" evidence="1">
    <location>
        <begin position="53"/>
        <end position="70"/>
    </location>
</feature>
<reference evidence="2 3" key="1">
    <citation type="submission" date="2024-09" db="EMBL/GenBank/DDBJ databases">
        <authorList>
            <person name="Sun Q."/>
            <person name="Mori K."/>
        </authorList>
    </citation>
    <scope>NUCLEOTIDE SEQUENCE [LARGE SCALE GENOMIC DNA]</scope>
    <source>
        <strain evidence="2 3">CCM 8677</strain>
    </source>
</reference>
<organism evidence="2 3">
    <name type="scientific">Undibacterium danionis</name>
    <dbReference type="NCBI Taxonomy" id="1812100"/>
    <lineage>
        <taxon>Bacteria</taxon>
        <taxon>Pseudomonadati</taxon>
        <taxon>Pseudomonadota</taxon>
        <taxon>Betaproteobacteria</taxon>
        <taxon>Burkholderiales</taxon>
        <taxon>Oxalobacteraceae</taxon>
        <taxon>Undibacterium</taxon>
    </lineage>
</organism>
<evidence type="ECO:0000313" key="2">
    <source>
        <dbReference type="EMBL" id="MFC0350699.1"/>
    </source>
</evidence>
<evidence type="ECO:0000256" key="1">
    <source>
        <dbReference type="SAM" id="MobiDB-lite"/>
    </source>
</evidence>
<keyword evidence="3" id="KW-1185">Reference proteome</keyword>
<protein>
    <submittedName>
        <fullName evidence="2">Hemagglutinin repeat-containing protein</fullName>
    </submittedName>
</protein>
<dbReference type="Pfam" id="PF13332">
    <property type="entry name" value="Fil_haemagg_2"/>
    <property type="match status" value="1"/>
</dbReference>
<dbReference type="InterPro" id="IPR025157">
    <property type="entry name" value="Hemagglutinin_rpt"/>
</dbReference>
<gene>
    <name evidence="2" type="ORF">ACFFJH_12820</name>
</gene>
<dbReference type="RefSeq" id="WP_390213324.1">
    <property type="nucleotide sequence ID" value="NZ_JBHLXJ010000014.1"/>
</dbReference>
<sequence>MGATATANTINTDVKGKLSIESLQDSSQQSSSQTNVGGRVQVSFCTAWEASGSVSQNKGSGASQAIQEQSGLIAGEGG</sequence>
<dbReference type="EMBL" id="JBHLXJ010000014">
    <property type="protein sequence ID" value="MFC0350699.1"/>
    <property type="molecule type" value="Genomic_DNA"/>
</dbReference>
<name>A0ABV6IIM8_9BURK</name>